<dbReference type="PANTHER" id="PTHR11783">
    <property type="entry name" value="SULFOTRANSFERASE SULT"/>
    <property type="match status" value="1"/>
</dbReference>
<comment type="similarity">
    <text evidence="1">Belongs to the sulfotransferase 1 family.</text>
</comment>
<keyword evidence="2" id="KW-0808">Transferase</keyword>
<name>A0ABU5E8K0_9PROT</name>
<dbReference type="Gene3D" id="3.40.50.300">
    <property type="entry name" value="P-loop containing nucleotide triphosphate hydrolases"/>
    <property type="match status" value="1"/>
</dbReference>
<protein>
    <submittedName>
        <fullName evidence="4">Sulfotransferase domain-containing protein</fullName>
    </submittedName>
</protein>
<organism evidence="4 5">
    <name type="scientific">Dongia soli</name>
    <dbReference type="NCBI Taxonomy" id="600628"/>
    <lineage>
        <taxon>Bacteria</taxon>
        <taxon>Pseudomonadati</taxon>
        <taxon>Pseudomonadota</taxon>
        <taxon>Alphaproteobacteria</taxon>
        <taxon>Rhodospirillales</taxon>
        <taxon>Dongiaceae</taxon>
        <taxon>Dongia</taxon>
    </lineage>
</organism>
<proteinExistence type="inferred from homology"/>
<feature type="domain" description="Sulfotransferase" evidence="3">
    <location>
        <begin position="45"/>
        <end position="296"/>
    </location>
</feature>
<evidence type="ECO:0000313" key="5">
    <source>
        <dbReference type="Proteomes" id="UP001279642"/>
    </source>
</evidence>
<dbReference type="InterPro" id="IPR027417">
    <property type="entry name" value="P-loop_NTPase"/>
</dbReference>
<comment type="caution">
    <text evidence="4">The sequence shown here is derived from an EMBL/GenBank/DDBJ whole genome shotgun (WGS) entry which is preliminary data.</text>
</comment>
<evidence type="ECO:0000256" key="2">
    <source>
        <dbReference type="ARBA" id="ARBA00022679"/>
    </source>
</evidence>
<dbReference type="Proteomes" id="UP001279642">
    <property type="component" value="Unassembled WGS sequence"/>
</dbReference>
<accession>A0ABU5E8K0</accession>
<dbReference type="SUPFAM" id="SSF52540">
    <property type="entry name" value="P-loop containing nucleoside triphosphate hydrolases"/>
    <property type="match status" value="1"/>
</dbReference>
<sequence length="314" mass="36416">MIERVLHRVMREIVMTAAALAPAERRRQIRRRARGREDTFRLQRSDYAIVSYGKSGRTWLNVMLSRFFQLRHKLPAHDLFFFDNLHAKNKAIPKILFTHDNYIRDYTGAGATKVAFYNKPTILLVRHPADVSVSQFFQWQHRMPAHKKVLNEYPAHGADISVADFVLNADAGLPRAVRFLNEWAKELPRMKNVLIVRYEDIRRDPNGELKRMLNWMKQSPTDDEVSQSVEFAAFENMRKLEEGSSSTWLSGKRLAPGKKGDTNSYKVRRAKIGGYHDYFDDEQTRQIDEYVAKHLDPVFGYGTDASPTTERQAS</sequence>
<evidence type="ECO:0000313" key="4">
    <source>
        <dbReference type="EMBL" id="MDY0882084.1"/>
    </source>
</evidence>
<gene>
    <name evidence="4" type="ORF">SMD27_04450</name>
</gene>
<evidence type="ECO:0000256" key="1">
    <source>
        <dbReference type="ARBA" id="ARBA00005771"/>
    </source>
</evidence>
<dbReference type="InterPro" id="IPR000863">
    <property type="entry name" value="Sulfotransferase_dom"/>
</dbReference>
<evidence type="ECO:0000259" key="3">
    <source>
        <dbReference type="Pfam" id="PF00685"/>
    </source>
</evidence>
<dbReference type="EMBL" id="JAXCLW010000001">
    <property type="protein sequence ID" value="MDY0882084.1"/>
    <property type="molecule type" value="Genomic_DNA"/>
</dbReference>
<dbReference type="Pfam" id="PF00685">
    <property type="entry name" value="Sulfotransfer_1"/>
    <property type="match status" value="1"/>
</dbReference>
<reference evidence="4 5" key="1">
    <citation type="journal article" date="2016" name="Antonie Van Leeuwenhoek">
        <title>Dongia soli sp. nov., isolated from soil from Dokdo, Korea.</title>
        <authorList>
            <person name="Kim D.U."/>
            <person name="Lee H."/>
            <person name="Kim H."/>
            <person name="Kim S.G."/>
            <person name="Ka J.O."/>
        </authorList>
    </citation>
    <scope>NUCLEOTIDE SEQUENCE [LARGE SCALE GENOMIC DNA]</scope>
    <source>
        <strain evidence="4 5">D78</strain>
    </source>
</reference>
<keyword evidence="5" id="KW-1185">Reference proteome</keyword>
<dbReference type="RefSeq" id="WP_320507116.1">
    <property type="nucleotide sequence ID" value="NZ_JAXCLW010000001.1"/>
</dbReference>